<evidence type="ECO:0008006" key="4">
    <source>
        <dbReference type="Google" id="ProtNLM"/>
    </source>
</evidence>
<dbReference type="InterPro" id="IPR053084">
    <property type="entry name" value="AKAP"/>
</dbReference>
<dbReference type="HOGENOM" id="CLU_1221042_0_0_1"/>
<name>T1IJ11_STRMM</name>
<dbReference type="STRING" id="126957.T1IJ11"/>
<dbReference type="Pfam" id="PF14469">
    <property type="entry name" value="AKAP28"/>
    <property type="match status" value="1"/>
</dbReference>
<feature type="region of interest" description="Disordered" evidence="1">
    <location>
        <begin position="1"/>
        <end position="22"/>
    </location>
</feature>
<dbReference type="PANTHER" id="PTHR35075">
    <property type="entry name" value="A-KINASE ANCHOR PROTEIN 14"/>
    <property type="match status" value="1"/>
</dbReference>
<dbReference type="EnsemblMetazoa" id="SMAR000866-RA">
    <property type="protein sequence ID" value="SMAR000866-PA"/>
    <property type="gene ID" value="SMAR000866"/>
</dbReference>
<evidence type="ECO:0000313" key="3">
    <source>
        <dbReference type="Proteomes" id="UP000014500"/>
    </source>
</evidence>
<sequence length="227" mass="26657">MFNFPSDSTSSEDEKKEPNYYKNKNLIKSHKVPVKRESDAKEQQLDLKFKKDKFSQDPAVVATNELAQTIVIKAITDTYNALVTERELGVDPLPYQTCGEVWMTVGEFSQKKAREHLEDFVISWQLPSEWLYCIRFLEMKKNSCDDVYTYQLIWSIPTQEQPIPIATASVYFSFEVSFIKPRYYPVNMFFFFECSRLVHWPGKTIIKEHMLRSIIQSKLTISNMITF</sequence>
<dbReference type="PANTHER" id="PTHR35075:SF1">
    <property type="entry name" value="A-KINASE ANCHOR PROTEIN 14"/>
    <property type="match status" value="1"/>
</dbReference>
<evidence type="ECO:0000313" key="2">
    <source>
        <dbReference type="EnsemblMetazoa" id="SMAR000866-PA"/>
    </source>
</evidence>
<proteinExistence type="predicted"/>
<dbReference type="eggNOG" id="ENOG502S0CR">
    <property type="taxonomic scope" value="Eukaryota"/>
</dbReference>
<dbReference type="GO" id="GO:0034237">
    <property type="term" value="F:protein kinase A regulatory subunit binding"/>
    <property type="evidence" value="ECO:0007669"/>
    <property type="project" value="TreeGrafter"/>
</dbReference>
<reference evidence="2" key="2">
    <citation type="submission" date="2015-02" db="UniProtKB">
        <authorList>
            <consortium name="EnsemblMetazoa"/>
        </authorList>
    </citation>
    <scope>IDENTIFICATION</scope>
</reference>
<organism evidence="2 3">
    <name type="scientific">Strigamia maritima</name>
    <name type="common">European centipede</name>
    <name type="synonym">Geophilus maritimus</name>
    <dbReference type="NCBI Taxonomy" id="126957"/>
    <lineage>
        <taxon>Eukaryota</taxon>
        <taxon>Metazoa</taxon>
        <taxon>Ecdysozoa</taxon>
        <taxon>Arthropoda</taxon>
        <taxon>Myriapoda</taxon>
        <taxon>Chilopoda</taxon>
        <taxon>Pleurostigmophora</taxon>
        <taxon>Geophilomorpha</taxon>
        <taxon>Linotaeniidae</taxon>
        <taxon>Strigamia</taxon>
    </lineage>
</organism>
<evidence type="ECO:0000256" key="1">
    <source>
        <dbReference type="SAM" id="MobiDB-lite"/>
    </source>
</evidence>
<dbReference type="EMBL" id="JH430221">
    <property type="status" value="NOT_ANNOTATED_CDS"/>
    <property type="molecule type" value="Genomic_DNA"/>
</dbReference>
<keyword evidence="3" id="KW-1185">Reference proteome</keyword>
<dbReference type="AlphaFoldDB" id="T1IJ11"/>
<reference evidence="3" key="1">
    <citation type="submission" date="2011-05" db="EMBL/GenBank/DDBJ databases">
        <authorList>
            <person name="Richards S.R."/>
            <person name="Qu J."/>
            <person name="Jiang H."/>
            <person name="Jhangiani S.N."/>
            <person name="Agravi P."/>
            <person name="Goodspeed R."/>
            <person name="Gross S."/>
            <person name="Mandapat C."/>
            <person name="Jackson L."/>
            <person name="Mathew T."/>
            <person name="Pu L."/>
            <person name="Thornton R."/>
            <person name="Saada N."/>
            <person name="Wilczek-Boney K.B."/>
            <person name="Lee S."/>
            <person name="Kovar C."/>
            <person name="Wu Y."/>
            <person name="Scherer S.E."/>
            <person name="Worley K.C."/>
            <person name="Muzny D.M."/>
            <person name="Gibbs R."/>
        </authorList>
    </citation>
    <scope>NUCLEOTIDE SEQUENCE</scope>
    <source>
        <strain evidence="3">Brora</strain>
    </source>
</reference>
<accession>T1IJ11</accession>
<dbReference type="GO" id="GO:0005952">
    <property type="term" value="C:cAMP-dependent protein kinase complex"/>
    <property type="evidence" value="ECO:0007669"/>
    <property type="project" value="TreeGrafter"/>
</dbReference>
<dbReference type="PhylomeDB" id="T1IJ11"/>
<dbReference type="InterPro" id="IPR025663">
    <property type="entry name" value="AKAP_28"/>
</dbReference>
<protein>
    <recommendedName>
        <fullName evidence="4">A-kinase anchor protein 14</fullName>
    </recommendedName>
</protein>
<dbReference type="Proteomes" id="UP000014500">
    <property type="component" value="Unassembled WGS sequence"/>
</dbReference>